<dbReference type="RefSeq" id="XP_031574407.1">
    <property type="nucleotide sequence ID" value="XM_031718547.1"/>
</dbReference>
<feature type="region of interest" description="Disordered" evidence="1">
    <location>
        <begin position="401"/>
        <end position="420"/>
    </location>
</feature>
<dbReference type="InParanoid" id="A0A6P8J423"/>
<keyword evidence="2" id="KW-1185">Reference proteome</keyword>
<dbReference type="OrthoDB" id="6506929at2759"/>
<dbReference type="GeneID" id="116308163"/>
<dbReference type="PANTHER" id="PTHR13518:SF1">
    <property type="entry name" value="C2ORF42 HOMOLOG"/>
    <property type="match status" value="1"/>
</dbReference>
<protein>
    <submittedName>
        <fullName evidence="3">Uncharacterized protein LOC116308163</fullName>
    </submittedName>
</protein>
<sequence>MSEEGQDVLVLASHDINDSTSIASCGQTETTTTNVLNKLLAGTNSSGTSAPNTYILYIPGFRKIEPKPGLKLRRDEVVEEKEASIKESKQISSGRFLGINATKRGVKTCPICLNKIGYRAKQCKHCSPSKLRNPRKSRLQTIKPLIGKQNESTETEMVDMVTRQPHPVVCTAVQGSQQRLEEPKVTHDEPCASLGEEQSGLRGPPIVSQSEQIMTSENQHVSEITMIAQGEQLVTSGEQQGSKALTPQGDQQGLEGILHQGQNQDESLELDKPQGTQYEHVGQLTEHGQQNRVVDEVVISNVTEVGTCRGDRIDKTNQEVVVTSESHDDMVSQVFISSKLTQNNPSAIPSGRISLQDLICGLLAQNQATLSGANPGELKENPISSTGTTTIAVQTDSANQNTMNKSLGEQGTVELEDNREKKSIPENSFDANSVALFLGEMAQRNGKKRRISSTSKATDDQTKLVTLSSGAMQKWNVLNSSDAKGAKFRKIQPKDMANVQEDVVVCEEEKEEAGESQCRIMNGNATRRGVMLCSKCNKMIGCRSKICKHCKNQVTENPPRETNPRVIKQAVQLCLPKELNIQMFSVRKCKTGPELRCFVQFEDKHDSTTNKSKCCSSKYTCDYPLCITAKELGNKASDYICEHAKICCVSANVAKAKIPKLNLEKLSEMPLGNDMKDMVQALYQQCSDKNIPLVQYVSRKTLVVVDHLHSDLGNPLGSDIISFAHLRFEKVKGQGCFQRQVFCSGQSCMAWNFISNDSPASLMKSCSCVHYAVALWAIASDSTLLKDLREYLDAFVLQTKIETFKT</sequence>
<gene>
    <name evidence="3" type="primary">LOC116308163</name>
</gene>
<name>A0A6P8J423_ACTTE</name>
<reference evidence="3" key="1">
    <citation type="submission" date="2025-08" db="UniProtKB">
        <authorList>
            <consortium name="RefSeq"/>
        </authorList>
    </citation>
    <scope>IDENTIFICATION</scope>
    <source>
        <tissue evidence="3">Tentacle</tissue>
    </source>
</reference>
<organism evidence="2 3">
    <name type="scientific">Actinia tenebrosa</name>
    <name type="common">Australian red waratah sea anemone</name>
    <dbReference type="NCBI Taxonomy" id="6105"/>
    <lineage>
        <taxon>Eukaryota</taxon>
        <taxon>Metazoa</taxon>
        <taxon>Cnidaria</taxon>
        <taxon>Anthozoa</taxon>
        <taxon>Hexacorallia</taxon>
        <taxon>Actiniaria</taxon>
        <taxon>Actiniidae</taxon>
        <taxon>Actinia</taxon>
    </lineage>
</organism>
<dbReference type="AlphaFoldDB" id="A0A6P8J423"/>
<evidence type="ECO:0000313" key="3">
    <source>
        <dbReference type="RefSeq" id="XP_031574407.1"/>
    </source>
</evidence>
<dbReference type="Proteomes" id="UP000515163">
    <property type="component" value="Unplaced"/>
</dbReference>
<dbReference type="InterPro" id="IPR026049">
    <property type="entry name" value="C2orf42"/>
</dbReference>
<dbReference type="KEGG" id="aten:116308163"/>
<proteinExistence type="predicted"/>
<dbReference type="GO" id="GO:0005634">
    <property type="term" value="C:nucleus"/>
    <property type="evidence" value="ECO:0007669"/>
    <property type="project" value="TreeGrafter"/>
</dbReference>
<dbReference type="PANTHER" id="PTHR13518">
    <property type="entry name" value="PUTATIVE TREBLE-CLEF ZINC-FINGER C2ORF42 FAMILY MEMBER"/>
    <property type="match status" value="1"/>
</dbReference>
<evidence type="ECO:0000256" key="1">
    <source>
        <dbReference type="SAM" id="MobiDB-lite"/>
    </source>
</evidence>
<accession>A0A6P8J423</accession>
<evidence type="ECO:0000313" key="2">
    <source>
        <dbReference type="Proteomes" id="UP000515163"/>
    </source>
</evidence>